<dbReference type="UniPathway" id="UPA00665"/>
<comment type="catalytic activity">
    <reaction evidence="9 10">
        <text>Release of signal peptides from bacterial membrane prolipoproteins. Hydrolyzes -Xaa-Yaa-Zaa-|-(S,diacylglyceryl)Cys-, in which Xaa is hydrophobic (preferably Leu), and Yaa (Ala or Ser) and Zaa (Gly or Ala) have small, neutral side chains.</text>
        <dbReference type="EC" id="3.4.23.36"/>
    </reaction>
</comment>
<feature type="active site" evidence="9">
    <location>
        <position position="133"/>
    </location>
</feature>
<evidence type="ECO:0000256" key="6">
    <source>
        <dbReference type="ARBA" id="ARBA00022801"/>
    </source>
</evidence>
<gene>
    <name evidence="9" type="primary">lspA</name>
    <name evidence="12" type="ORF">SAMN02745691_00053</name>
</gene>
<feature type="transmembrane region" description="Helical" evidence="9">
    <location>
        <begin position="143"/>
        <end position="167"/>
    </location>
</feature>
<comment type="caution">
    <text evidence="9">Lacks conserved residue(s) required for the propagation of feature annotation.</text>
</comment>
<dbReference type="RefSeq" id="WP_073992361.1">
    <property type="nucleotide sequence ID" value="NZ_FQYT01000002.1"/>
</dbReference>
<evidence type="ECO:0000256" key="8">
    <source>
        <dbReference type="ARBA" id="ARBA00023136"/>
    </source>
</evidence>
<dbReference type="OrthoDB" id="9810259at2"/>
<keyword evidence="13" id="KW-1185">Reference proteome</keyword>
<proteinExistence type="inferred from homology"/>
<sequence length="186" mass="21460">MNMKPQYRSVLNIAIFVFLVFADQLTKYFVRVYLMPKGSIPIISGVLELRYLENFGAAFGILQNKKVFFVIITLIIMIIIFYVSRKIYSEIYCKKTESAILKKFIVLDIVLLVLAAGALGNLVDRIRFNYVVDFIYFKLIDFPIFNIADCCVTLSAITLIIIFLFVIKDNDFKHLFPSKKAGRLDK</sequence>
<keyword evidence="7 9" id="KW-1133">Transmembrane helix</keyword>
<reference evidence="12 13" key="1">
    <citation type="submission" date="2016-11" db="EMBL/GenBank/DDBJ databases">
        <authorList>
            <person name="Jaros S."/>
            <person name="Januszkiewicz K."/>
            <person name="Wedrychowicz H."/>
        </authorList>
    </citation>
    <scope>NUCLEOTIDE SEQUENCE [LARGE SCALE GENOMIC DNA]</scope>
    <source>
        <strain evidence="12 13">DSM 15970</strain>
    </source>
</reference>
<evidence type="ECO:0000256" key="9">
    <source>
        <dbReference type="HAMAP-Rule" id="MF_00161"/>
    </source>
</evidence>
<feature type="transmembrane region" description="Helical" evidence="9">
    <location>
        <begin position="67"/>
        <end position="83"/>
    </location>
</feature>
<keyword evidence="6 9" id="KW-0378">Hydrolase</keyword>
<dbReference type="GO" id="GO:0005886">
    <property type="term" value="C:plasma membrane"/>
    <property type="evidence" value="ECO:0007669"/>
    <property type="project" value="UniProtKB-SubCell"/>
</dbReference>
<keyword evidence="3 9" id="KW-0645">Protease</keyword>
<organism evidence="12 13">
    <name type="scientific">Parasporobacterium paucivorans DSM 15970</name>
    <dbReference type="NCBI Taxonomy" id="1122934"/>
    <lineage>
        <taxon>Bacteria</taxon>
        <taxon>Bacillati</taxon>
        <taxon>Bacillota</taxon>
        <taxon>Clostridia</taxon>
        <taxon>Lachnospirales</taxon>
        <taxon>Lachnospiraceae</taxon>
        <taxon>Parasporobacterium</taxon>
    </lineage>
</organism>
<dbReference type="EC" id="3.4.23.36" evidence="9"/>
<dbReference type="PROSITE" id="PS00855">
    <property type="entry name" value="SPASE_II"/>
    <property type="match status" value="1"/>
</dbReference>
<dbReference type="GO" id="GO:0004190">
    <property type="term" value="F:aspartic-type endopeptidase activity"/>
    <property type="evidence" value="ECO:0007669"/>
    <property type="project" value="UniProtKB-UniRule"/>
</dbReference>
<dbReference type="NCBIfam" id="TIGR00077">
    <property type="entry name" value="lspA"/>
    <property type="match status" value="1"/>
</dbReference>
<evidence type="ECO:0000256" key="5">
    <source>
        <dbReference type="ARBA" id="ARBA00022750"/>
    </source>
</evidence>
<dbReference type="InterPro" id="IPR001872">
    <property type="entry name" value="Peptidase_A8"/>
</dbReference>
<feature type="active site" evidence="9">
    <location>
        <position position="149"/>
    </location>
</feature>
<dbReference type="HAMAP" id="MF_00161">
    <property type="entry name" value="LspA"/>
    <property type="match status" value="1"/>
</dbReference>
<evidence type="ECO:0000256" key="2">
    <source>
        <dbReference type="ARBA" id="ARBA00022475"/>
    </source>
</evidence>
<evidence type="ECO:0000313" key="13">
    <source>
        <dbReference type="Proteomes" id="UP000184342"/>
    </source>
</evidence>
<evidence type="ECO:0000256" key="7">
    <source>
        <dbReference type="ARBA" id="ARBA00022989"/>
    </source>
</evidence>
<keyword evidence="2 9" id="KW-1003">Cell membrane</keyword>
<dbReference type="Pfam" id="PF01252">
    <property type="entry name" value="Peptidase_A8"/>
    <property type="match status" value="1"/>
</dbReference>
<dbReference type="PANTHER" id="PTHR33695:SF1">
    <property type="entry name" value="LIPOPROTEIN SIGNAL PEPTIDASE"/>
    <property type="match status" value="1"/>
</dbReference>
<dbReference type="PRINTS" id="PR00781">
    <property type="entry name" value="LIPOSIGPTASE"/>
</dbReference>
<dbReference type="GO" id="GO:0006508">
    <property type="term" value="P:proteolysis"/>
    <property type="evidence" value="ECO:0007669"/>
    <property type="project" value="UniProtKB-KW"/>
</dbReference>
<keyword evidence="4 9" id="KW-0812">Transmembrane</keyword>
<evidence type="ECO:0000313" key="12">
    <source>
        <dbReference type="EMBL" id="SHI31124.1"/>
    </source>
</evidence>
<comment type="similarity">
    <text evidence="1 9 11">Belongs to the peptidase A8 family.</text>
</comment>
<evidence type="ECO:0000256" key="11">
    <source>
        <dbReference type="RuleBase" id="RU004181"/>
    </source>
</evidence>
<evidence type="ECO:0000256" key="1">
    <source>
        <dbReference type="ARBA" id="ARBA00006139"/>
    </source>
</evidence>
<feature type="transmembrane region" description="Helical" evidence="9">
    <location>
        <begin position="104"/>
        <end position="123"/>
    </location>
</feature>
<comment type="pathway">
    <text evidence="9">Protein modification; lipoprotein biosynthesis (signal peptide cleavage).</text>
</comment>
<dbReference type="STRING" id="1122934.SAMN02745691_00053"/>
<dbReference type="PANTHER" id="PTHR33695">
    <property type="entry name" value="LIPOPROTEIN SIGNAL PEPTIDASE"/>
    <property type="match status" value="1"/>
</dbReference>
<keyword evidence="5 9" id="KW-0064">Aspartyl protease</keyword>
<keyword evidence="8 9" id="KW-0472">Membrane</keyword>
<comment type="subcellular location">
    <subcellularLocation>
        <location evidence="9">Cell membrane</location>
        <topology evidence="9">Multi-pass membrane protein</topology>
    </subcellularLocation>
</comment>
<dbReference type="EMBL" id="FQYT01000002">
    <property type="protein sequence ID" value="SHI31124.1"/>
    <property type="molecule type" value="Genomic_DNA"/>
</dbReference>
<dbReference type="AlphaFoldDB" id="A0A1M6A3M8"/>
<evidence type="ECO:0000256" key="3">
    <source>
        <dbReference type="ARBA" id="ARBA00022670"/>
    </source>
</evidence>
<accession>A0A1M6A3M8</accession>
<dbReference type="Proteomes" id="UP000184342">
    <property type="component" value="Unassembled WGS sequence"/>
</dbReference>
<evidence type="ECO:0000256" key="10">
    <source>
        <dbReference type="RuleBase" id="RU000594"/>
    </source>
</evidence>
<name>A0A1M6A3M8_9FIRM</name>
<comment type="function">
    <text evidence="9 10">This protein specifically catalyzes the removal of signal peptides from prolipoproteins.</text>
</comment>
<evidence type="ECO:0000256" key="4">
    <source>
        <dbReference type="ARBA" id="ARBA00022692"/>
    </source>
</evidence>
<protein>
    <recommendedName>
        <fullName evidence="9">Lipoprotein signal peptidase</fullName>
        <ecNumber evidence="9">3.4.23.36</ecNumber>
    </recommendedName>
    <alternativeName>
        <fullName evidence="9">Prolipoprotein signal peptidase</fullName>
    </alternativeName>
    <alternativeName>
        <fullName evidence="9">Signal peptidase II</fullName>
        <shortName evidence="9">SPase II</shortName>
    </alternativeName>
</protein>